<keyword evidence="2" id="KW-1133">Transmembrane helix</keyword>
<protein>
    <submittedName>
        <fullName evidence="3">ORF1249</fullName>
    </submittedName>
</protein>
<evidence type="ECO:0000256" key="1">
    <source>
        <dbReference type="SAM" id="MobiDB-lite"/>
    </source>
</evidence>
<organism evidence="3">
    <name type="scientific">White spot syndrome virus</name>
    <dbReference type="NCBI Taxonomy" id="342409"/>
    <lineage>
        <taxon>Viruses</taxon>
        <taxon>Viruses incertae sedis</taxon>
        <taxon>Naldaviricetes</taxon>
        <taxon>Nimaviridae</taxon>
        <taxon>Whispovirus</taxon>
    </lineage>
</organism>
<feature type="compositionally biased region" description="Basic residues" evidence="1">
    <location>
        <begin position="175"/>
        <end position="184"/>
    </location>
</feature>
<dbReference type="EMBL" id="MF768985">
    <property type="protein sequence ID" value="ATU83445.1"/>
    <property type="molecule type" value="Genomic_DNA"/>
</dbReference>
<proteinExistence type="predicted"/>
<accession>A0A2D3I4X9</accession>
<evidence type="ECO:0000313" key="3">
    <source>
        <dbReference type="EMBL" id="ATU83445.1"/>
    </source>
</evidence>
<reference evidence="3" key="1">
    <citation type="journal article" date="2018" name="Aquaculture">
        <title>Complete genome sequence of a white spot syndrome virus associated with a disease incursion in Australia.</title>
        <authorList>
            <person name="Oakey J."/>
            <person name="Smith C.S."/>
        </authorList>
    </citation>
    <scope>NUCLEOTIDE SEQUENCE [LARGE SCALE GENOMIC DNA]</scope>
    <source>
        <strain evidence="3">WSSV-AU</strain>
    </source>
</reference>
<dbReference type="Proteomes" id="UP000267516">
    <property type="component" value="Segment"/>
</dbReference>
<evidence type="ECO:0000256" key="2">
    <source>
        <dbReference type="SAM" id="Phobius"/>
    </source>
</evidence>
<keyword evidence="2" id="KW-0472">Membrane</keyword>
<feature type="region of interest" description="Disordered" evidence="1">
    <location>
        <begin position="173"/>
        <end position="210"/>
    </location>
</feature>
<name>A0A2D3I4X9_9VIRU</name>
<keyword evidence="2" id="KW-0812">Transmembrane</keyword>
<sequence length="252" mass="28863">MKVKKKHVFLVIAKVRCTRSEMDPGASAASRRALWSSTVTNTRHYQQQLNRALNKIEEEDDVEEEHGQVTTTNKEMASTSTSSSSSSSSSPTSSAIPSSDEEEEEEEEYDSESDTNVDSLLGEEEEEDSDTESTSADANFLRSSSRNSTTRNRLIKKYVDRFIKYEKDILLADRNKRKKRHRNRQPQIHKLNNKRLKKPTDKKQKTNKKKTWRRLPKFIKKMSPASRLKFFSACIISGIKITSILVLSIMAL</sequence>
<feature type="compositionally biased region" description="Low complexity" evidence="1">
    <location>
        <begin position="132"/>
        <end position="147"/>
    </location>
</feature>
<feature type="compositionally biased region" description="Low complexity" evidence="1">
    <location>
        <begin position="77"/>
        <end position="98"/>
    </location>
</feature>
<feature type="region of interest" description="Disordered" evidence="1">
    <location>
        <begin position="56"/>
        <end position="147"/>
    </location>
</feature>
<feature type="transmembrane region" description="Helical" evidence="2">
    <location>
        <begin position="230"/>
        <end position="251"/>
    </location>
</feature>
<feature type="compositionally biased region" description="Acidic residues" evidence="1">
    <location>
        <begin position="99"/>
        <end position="131"/>
    </location>
</feature>